<evidence type="ECO:0000313" key="3">
    <source>
        <dbReference type="EMBL" id="OSX71582.1"/>
    </source>
</evidence>
<keyword evidence="2" id="KW-1133">Transmembrane helix</keyword>
<keyword evidence="2" id="KW-0812">Transmembrane</keyword>
<keyword evidence="2" id="KW-0472">Membrane</keyword>
<dbReference type="AlphaFoldDB" id="A0A1X6NSK5"/>
<reference evidence="3 4" key="1">
    <citation type="submission" date="2017-03" db="EMBL/GenBank/DDBJ databases">
        <title>WGS assembly of Porphyra umbilicalis.</title>
        <authorList>
            <person name="Brawley S.H."/>
            <person name="Blouin N.A."/>
            <person name="Ficko-Blean E."/>
            <person name="Wheeler G.L."/>
            <person name="Lohr M."/>
            <person name="Goodson H.V."/>
            <person name="Jenkins J.W."/>
            <person name="Blaby-Haas C.E."/>
            <person name="Helliwell K.E."/>
            <person name="Chan C."/>
            <person name="Marriage T."/>
            <person name="Bhattacharya D."/>
            <person name="Klein A.S."/>
            <person name="Badis Y."/>
            <person name="Brodie J."/>
            <person name="Cao Y."/>
            <person name="Collen J."/>
            <person name="Dittami S.M."/>
            <person name="Gachon C.M."/>
            <person name="Green B.R."/>
            <person name="Karpowicz S."/>
            <person name="Kim J.W."/>
            <person name="Kudahl U."/>
            <person name="Lin S."/>
            <person name="Michel G."/>
            <person name="Mittag M."/>
            <person name="Olson B.J."/>
            <person name="Pangilinan J."/>
            <person name="Peng Y."/>
            <person name="Qiu H."/>
            <person name="Shu S."/>
            <person name="Singer J.T."/>
            <person name="Smith A.G."/>
            <person name="Sprecher B.N."/>
            <person name="Wagner V."/>
            <person name="Wang W."/>
            <person name="Wang Z.-Y."/>
            <person name="Yan J."/>
            <person name="Yarish C."/>
            <person name="Zoeuner-Riek S."/>
            <person name="Zhuang Y."/>
            <person name="Zou Y."/>
            <person name="Lindquist E.A."/>
            <person name="Grimwood J."/>
            <person name="Barry K."/>
            <person name="Rokhsar D.S."/>
            <person name="Schmutz J."/>
            <person name="Stiller J.W."/>
            <person name="Grossman A.R."/>
            <person name="Prochnik S.E."/>
        </authorList>
    </citation>
    <scope>NUCLEOTIDE SEQUENCE [LARGE SCALE GENOMIC DNA]</scope>
    <source>
        <strain evidence="3">4086291</strain>
    </source>
</reference>
<name>A0A1X6NSK5_PORUM</name>
<feature type="transmembrane region" description="Helical" evidence="2">
    <location>
        <begin position="95"/>
        <end position="116"/>
    </location>
</feature>
<proteinExistence type="predicted"/>
<evidence type="ECO:0000313" key="4">
    <source>
        <dbReference type="Proteomes" id="UP000218209"/>
    </source>
</evidence>
<accession>A0A1X6NSK5</accession>
<feature type="region of interest" description="Disordered" evidence="1">
    <location>
        <begin position="26"/>
        <end position="52"/>
    </location>
</feature>
<dbReference type="Proteomes" id="UP000218209">
    <property type="component" value="Unassembled WGS sequence"/>
</dbReference>
<sequence>MGSRSGWEGARWWGWGRCGTGGGGAVEVLGAAPVTPPPSQRDGDGGRRGPGTGGGVGALWLWLTWTARLPALPTRALCRRPPPRASPPLRSWTPLLSLLSLFLFCFFSFSCALPPLG</sequence>
<gene>
    <name evidence="3" type="ORF">BU14_0520s0002</name>
</gene>
<dbReference type="EMBL" id="KV919123">
    <property type="protein sequence ID" value="OSX71582.1"/>
    <property type="molecule type" value="Genomic_DNA"/>
</dbReference>
<protein>
    <submittedName>
        <fullName evidence="3">Uncharacterized protein</fullName>
    </submittedName>
</protein>
<evidence type="ECO:0000256" key="1">
    <source>
        <dbReference type="SAM" id="MobiDB-lite"/>
    </source>
</evidence>
<evidence type="ECO:0000256" key="2">
    <source>
        <dbReference type="SAM" id="Phobius"/>
    </source>
</evidence>
<keyword evidence="4" id="KW-1185">Reference proteome</keyword>
<organism evidence="3 4">
    <name type="scientific">Porphyra umbilicalis</name>
    <name type="common">Purple laver</name>
    <name type="synonym">Red alga</name>
    <dbReference type="NCBI Taxonomy" id="2786"/>
    <lineage>
        <taxon>Eukaryota</taxon>
        <taxon>Rhodophyta</taxon>
        <taxon>Bangiophyceae</taxon>
        <taxon>Bangiales</taxon>
        <taxon>Bangiaceae</taxon>
        <taxon>Porphyra</taxon>
    </lineage>
</organism>